<dbReference type="Pfam" id="PF00308">
    <property type="entry name" value="Bac_DnaA"/>
    <property type="match status" value="1"/>
</dbReference>
<dbReference type="PANTHER" id="PTHR30050:SF4">
    <property type="entry name" value="ATP-BINDING PROTEIN RV3427C IN INSERTION SEQUENCE-RELATED"/>
    <property type="match status" value="1"/>
</dbReference>
<dbReference type="Proteomes" id="UP001208017">
    <property type="component" value="Unassembled WGS sequence"/>
</dbReference>
<keyword evidence="3" id="KW-1185">Reference proteome</keyword>
<name>A0ABT3X3H1_9BACL</name>
<dbReference type="SUPFAM" id="SSF52540">
    <property type="entry name" value="P-loop containing nucleoside triphosphate hydrolases"/>
    <property type="match status" value="1"/>
</dbReference>
<dbReference type="CDD" id="cd00009">
    <property type="entry name" value="AAA"/>
    <property type="match status" value="1"/>
</dbReference>
<dbReference type="PANTHER" id="PTHR30050">
    <property type="entry name" value="CHROMOSOMAL REPLICATION INITIATOR PROTEIN DNAA"/>
    <property type="match status" value="1"/>
</dbReference>
<dbReference type="GO" id="GO:0005524">
    <property type="term" value="F:ATP binding"/>
    <property type="evidence" value="ECO:0007669"/>
    <property type="project" value="UniProtKB-KW"/>
</dbReference>
<evidence type="ECO:0000313" key="3">
    <source>
        <dbReference type="Proteomes" id="UP001208017"/>
    </source>
</evidence>
<reference evidence="2 3" key="1">
    <citation type="submission" date="2022-11" db="EMBL/GenBank/DDBJ databases">
        <title>Study of microbial diversity in lake waters.</title>
        <authorList>
            <person name="Zhang J."/>
        </authorList>
    </citation>
    <scope>NUCLEOTIDE SEQUENCE [LARGE SCALE GENOMIC DNA]</scope>
    <source>
        <strain evidence="2 3">DT12</strain>
    </source>
</reference>
<keyword evidence="2" id="KW-0547">Nucleotide-binding</keyword>
<proteinExistence type="predicted"/>
<organism evidence="2 3">
    <name type="scientific">Tumebacillus lacus</name>
    <dbReference type="NCBI Taxonomy" id="2995335"/>
    <lineage>
        <taxon>Bacteria</taxon>
        <taxon>Bacillati</taxon>
        <taxon>Bacillota</taxon>
        <taxon>Bacilli</taxon>
        <taxon>Bacillales</taxon>
        <taxon>Alicyclobacillaceae</taxon>
        <taxon>Tumebacillus</taxon>
    </lineage>
</organism>
<dbReference type="Gene3D" id="3.40.50.300">
    <property type="entry name" value="P-loop containing nucleotide triphosphate hydrolases"/>
    <property type="match status" value="1"/>
</dbReference>
<dbReference type="SMART" id="SM00382">
    <property type="entry name" value="AAA"/>
    <property type="match status" value="1"/>
</dbReference>
<protein>
    <submittedName>
        <fullName evidence="2">ATP-binding protein</fullName>
    </submittedName>
</protein>
<dbReference type="InterPro" id="IPR003593">
    <property type="entry name" value="AAA+_ATPase"/>
</dbReference>
<dbReference type="InterPro" id="IPR013317">
    <property type="entry name" value="DnaA_dom"/>
</dbReference>
<feature type="domain" description="AAA+ ATPase" evidence="1">
    <location>
        <begin position="161"/>
        <end position="296"/>
    </location>
</feature>
<dbReference type="InterPro" id="IPR027417">
    <property type="entry name" value="P-loop_NTPase"/>
</dbReference>
<accession>A0ABT3X3H1</accession>
<gene>
    <name evidence="2" type="ORF">OS242_15925</name>
</gene>
<dbReference type="EMBL" id="JAPMLT010000010">
    <property type="protein sequence ID" value="MCX7571439.1"/>
    <property type="molecule type" value="Genomic_DNA"/>
</dbReference>
<comment type="caution">
    <text evidence="2">The sequence shown here is derived from an EMBL/GenBank/DDBJ whole genome shotgun (WGS) entry which is preliminary data.</text>
</comment>
<dbReference type="RefSeq" id="WP_267152687.1">
    <property type="nucleotide sequence ID" value="NZ_JAPMLT010000010.1"/>
</dbReference>
<sequence length="313" mass="36077">MQHIGSTLNFGARFKEQQSAYTPDYFRERLPQVRTLGVDDQTIRAGAILLLDLLKQERVCGSCKGFDQCGKEGDAKGHYDMLDVYNGQLTVRTTHCNEYLKFVERREIDNLKEFSEKTQEDKRYRFDNYPVEQARKHPKLYAAAMEFAEAFTTGRQNLSDAQKGLYIFGPPGVGKTHLMLAICNRLDDRKVPNIFVRADSIFDKLRMSVASGKEMETVIEKYCTVPVLAIDEFAQERANEFTLDKMFRIINYRFSNQLPTLFTSNYEPPAVYRPFQEQSKTVDAMISRIIQMTKIGRLSGKDARLSHMEILDN</sequence>
<keyword evidence="2" id="KW-0067">ATP-binding</keyword>
<evidence type="ECO:0000259" key="1">
    <source>
        <dbReference type="SMART" id="SM00382"/>
    </source>
</evidence>
<evidence type="ECO:0000313" key="2">
    <source>
        <dbReference type="EMBL" id="MCX7571439.1"/>
    </source>
</evidence>